<dbReference type="STRING" id="3775.A0A1Q3DIN2"/>
<comment type="subcellular location">
    <subcellularLocation>
        <location evidence="1 10">Membrane</location>
        <topology evidence="1 10">Multi-pass membrane protein</topology>
    </subcellularLocation>
</comment>
<organism evidence="11 12">
    <name type="scientific">Cephalotus follicularis</name>
    <name type="common">Albany pitcher plant</name>
    <dbReference type="NCBI Taxonomy" id="3775"/>
    <lineage>
        <taxon>Eukaryota</taxon>
        <taxon>Viridiplantae</taxon>
        <taxon>Streptophyta</taxon>
        <taxon>Embryophyta</taxon>
        <taxon>Tracheophyta</taxon>
        <taxon>Spermatophyta</taxon>
        <taxon>Magnoliopsida</taxon>
        <taxon>eudicotyledons</taxon>
        <taxon>Gunneridae</taxon>
        <taxon>Pentapetalae</taxon>
        <taxon>rosids</taxon>
        <taxon>fabids</taxon>
        <taxon>Oxalidales</taxon>
        <taxon>Cephalotaceae</taxon>
        <taxon>Cephalotus</taxon>
    </lineage>
</organism>
<keyword evidence="6 10" id="KW-1133">Transmembrane helix</keyword>
<comment type="caution">
    <text evidence="10">Lacks conserved residue(s) required for the propagation of feature annotation.</text>
</comment>
<dbReference type="InterPro" id="IPR002113">
    <property type="entry name" value="ADT_euk_type"/>
</dbReference>
<evidence type="ECO:0000256" key="4">
    <source>
        <dbReference type="ARBA" id="ARBA00022692"/>
    </source>
</evidence>
<evidence type="ECO:0000256" key="10">
    <source>
        <dbReference type="RuleBase" id="RU368008"/>
    </source>
</evidence>
<comment type="subunit">
    <text evidence="10">Monomer.</text>
</comment>
<dbReference type="GO" id="GO:0005743">
    <property type="term" value="C:mitochondrial inner membrane"/>
    <property type="evidence" value="ECO:0007669"/>
    <property type="project" value="InterPro"/>
</dbReference>
<proteinExistence type="inferred from homology"/>
<dbReference type="PANTHER" id="PTHR45635">
    <property type="entry name" value="ADP,ATP CARRIER PROTEIN 1-RELATED-RELATED"/>
    <property type="match status" value="1"/>
</dbReference>
<dbReference type="AlphaFoldDB" id="A0A1Q3DIN2"/>
<dbReference type="OrthoDB" id="270584at2759"/>
<comment type="caution">
    <text evidence="11">The sequence shown here is derived from an EMBL/GenBank/DDBJ whole genome shotgun (WGS) entry which is preliminary data.</text>
</comment>
<dbReference type="PROSITE" id="PS50920">
    <property type="entry name" value="SOLCAR"/>
    <property type="match status" value="1"/>
</dbReference>
<reference evidence="12" key="1">
    <citation type="submission" date="2016-04" db="EMBL/GenBank/DDBJ databases">
        <title>Cephalotus genome sequencing.</title>
        <authorList>
            <person name="Fukushima K."/>
            <person name="Hasebe M."/>
            <person name="Fang X."/>
        </authorList>
    </citation>
    <scope>NUCLEOTIDE SEQUENCE [LARGE SCALE GENOMIC DNA]</scope>
    <source>
        <strain evidence="12">cv. St1</strain>
    </source>
</reference>
<dbReference type="EMBL" id="BDDD01008982">
    <property type="protein sequence ID" value="GAV92173.1"/>
    <property type="molecule type" value="Genomic_DNA"/>
</dbReference>
<dbReference type="InParanoid" id="A0A1Q3DIN2"/>
<keyword evidence="12" id="KW-1185">Reference proteome</keyword>
<sequence length="101" mass="11268">MDVHWGLYCGGFVLNLIWHCGSGGSAGLLSYPLVTVRRWMMMQSGLKQPIYHSTLDCWRKIYRREGLASFYLGTVLNMFGSTGAAAVLVLYGEVNDFLGLE</sequence>
<evidence type="ECO:0000256" key="9">
    <source>
        <dbReference type="RuleBase" id="RU000488"/>
    </source>
</evidence>
<evidence type="ECO:0000313" key="11">
    <source>
        <dbReference type="EMBL" id="GAV92173.1"/>
    </source>
</evidence>
<keyword evidence="4 8" id="KW-0812">Transmembrane</keyword>
<keyword evidence="5" id="KW-0677">Repeat</keyword>
<dbReference type="InterPro" id="IPR018108">
    <property type="entry name" value="MCP_transmembrane"/>
</dbReference>
<comment type="similarity">
    <text evidence="2 9">Belongs to the mitochondrial carrier (TC 2.A.29) family.</text>
</comment>
<dbReference type="Gene3D" id="1.50.40.10">
    <property type="entry name" value="Mitochondrial carrier domain"/>
    <property type="match status" value="1"/>
</dbReference>
<dbReference type="Proteomes" id="UP000187406">
    <property type="component" value="Unassembled WGS sequence"/>
</dbReference>
<dbReference type="GO" id="GO:0140021">
    <property type="term" value="P:mitochondrial ADP transmembrane transport"/>
    <property type="evidence" value="ECO:0007669"/>
    <property type="project" value="InterPro"/>
</dbReference>
<gene>
    <name evidence="11" type="ORF">CFOL_v3_35554</name>
</gene>
<evidence type="ECO:0000256" key="8">
    <source>
        <dbReference type="PROSITE-ProRule" id="PRU00282"/>
    </source>
</evidence>
<evidence type="ECO:0000256" key="1">
    <source>
        <dbReference type="ARBA" id="ARBA00004141"/>
    </source>
</evidence>
<dbReference type="GO" id="GO:1990544">
    <property type="term" value="P:mitochondrial ATP transmembrane transport"/>
    <property type="evidence" value="ECO:0007669"/>
    <property type="project" value="InterPro"/>
</dbReference>
<feature type="transmembrane region" description="Helical" evidence="10">
    <location>
        <begin position="12"/>
        <end position="34"/>
    </location>
</feature>
<evidence type="ECO:0000256" key="2">
    <source>
        <dbReference type="ARBA" id="ARBA00006375"/>
    </source>
</evidence>
<comment type="function">
    <text evidence="10">Catalyzes the exchange of ADP and ATP across the membrane.</text>
</comment>
<feature type="repeat" description="Solcar" evidence="8">
    <location>
        <begin position="10"/>
        <end position="97"/>
    </location>
</feature>
<accession>A0A1Q3DIN2</accession>
<dbReference type="InterPro" id="IPR023395">
    <property type="entry name" value="MCP_dom_sf"/>
</dbReference>
<evidence type="ECO:0000256" key="5">
    <source>
        <dbReference type="ARBA" id="ARBA00022737"/>
    </source>
</evidence>
<keyword evidence="7 8" id="KW-0472">Membrane</keyword>
<dbReference type="Pfam" id="PF00153">
    <property type="entry name" value="Mito_carr"/>
    <property type="match status" value="1"/>
</dbReference>
<feature type="transmembrane region" description="Helical" evidence="10">
    <location>
        <begin position="68"/>
        <end position="91"/>
    </location>
</feature>
<protein>
    <recommendedName>
        <fullName evidence="10">ADP/ATP translocase</fullName>
    </recommendedName>
    <alternativeName>
        <fullName evidence="10">ADP,ATP carrier protein</fullName>
    </alternativeName>
</protein>
<dbReference type="SUPFAM" id="SSF103506">
    <property type="entry name" value="Mitochondrial carrier"/>
    <property type="match status" value="1"/>
</dbReference>
<dbReference type="PANTHER" id="PTHR45635:SF31">
    <property type="entry name" value="ADP_ATP TRANSLOCASE"/>
    <property type="match status" value="1"/>
</dbReference>
<dbReference type="GO" id="GO:0005471">
    <property type="term" value="F:ATP:ADP antiporter activity"/>
    <property type="evidence" value="ECO:0007669"/>
    <property type="project" value="UniProtKB-UniRule"/>
</dbReference>
<keyword evidence="3 9" id="KW-0813">Transport</keyword>
<evidence type="ECO:0000256" key="3">
    <source>
        <dbReference type="ARBA" id="ARBA00022448"/>
    </source>
</evidence>
<evidence type="ECO:0000256" key="7">
    <source>
        <dbReference type="ARBA" id="ARBA00023136"/>
    </source>
</evidence>
<evidence type="ECO:0000256" key="6">
    <source>
        <dbReference type="ARBA" id="ARBA00022989"/>
    </source>
</evidence>
<evidence type="ECO:0000313" key="12">
    <source>
        <dbReference type="Proteomes" id="UP000187406"/>
    </source>
</evidence>
<name>A0A1Q3DIN2_CEPFO</name>